<dbReference type="Proteomes" id="UP000184164">
    <property type="component" value="Unassembled WGS sequence"/>
</dbReference>
<name>A0A1M4XLZ1_9BACT</name>
<dbReference type="AlphaFoldDB" id="A0A1M4XLZ1"/>
<accession>A0A1M4XLZ1</accession>
<protein>
    <submittedName>
        <fullName evidence="1">Uncharacterized protein</fullName>
    </submittedName>
</protein>
<dbReference type="STRING" id="1484053.SAMN05444274_10350"/>
<evidence type="ECO:0000313" key="2">
    <source>
        <dbReference type="Proteomes" id="UP000184164"/>
    </source>
</evidence>
<organism evidence="1 2">
    <name type="scientific">Mariniphaga anaerophila</name>
    <dbReference type="NCBI Taxonomy" id="1484053"/>
    <lineage>
        <taxon>Bacteria</taxon>
        <taxon>Pseudomonadati</taxon>
        <taxon>Bacteroidota</taxon>
        <taxon>Bacteroidia</taxon>
        <taxon>Marinilabiliales</taxon>
        <taxon>Prolixibacteraceae</taxon>
        <taxon>Mariniphaga</taxon>
    </lineage>
</organism>
<gene>
    <name evidence="1" type="ORF">SAMN05444274_10350</name>
</gene>
<keyword evidence="2" id="KW-1185">Reference proteome</keyword>
<proteinExistence type="predicted"/>
<sequence>MLVYCASIWFSPYFKDAGNRLKKPQPEILDTQDD</sequence>
<dbReference type="EMBL" id="FQUM01000003">
    <property type="protein sequence ID" value="SHE94489.1"/>
    <property type="molecule type" value="Genomic_DNA"/>
</dbReference>
<reference evidence="1 2" key="1">
    <citation type="submission" date="2016-11" db="EMBL/GenBank/DDBJ databases">
        <authorList>
            <person name="Jaros S."/>
            <person name="Januszkiewicz K."/>
            <person name="Wedrychowicz H."/>
        </authorList>
    </citation>
    <scope>NUCLEOTIDE SEQUENCE [LARGE SCALE GENOMIC DNA]</scope>
    <source>
        <strain evidence="1 2">DSM 26910</strain>
    </source>
</reference>
<evidence type="ECO:0000313" key="1">
    <source>
        <dbReference type="EMBL" id="SHE94489.1"/>
    </source>
</evidence>